<comment type="caution">
    <text evidence="2">The sequence shown here is derived from an EMBL/GenBank/DDBJ whole genome shotgun (WGS) entry which is preliminary data.</text>
</comment>
<dbReference type="Pfam" id="PF13573">
    <property type="entry name" value="SprB"/>
    <property type="match status" value="7"/>
</dbReference>
<dbReference type="Gene3D" id="2.60.40.10">
    <property type="entry name" value="Immunoglobulins"/>
    <property type="match status" value="1"/>
</dbReference>
<organism evidence="2 3">
    <name type="scientific">Chitinophaga agrisoli</name>
    <dbReference type="NCBI Taxonomy" id="2607653"/>
    <lineage>
        <taxon>Bacteria</taxon>
        <taxon>Pseudomonadati</taxon>
        <taxon>Bacteroidota</taxon>
        <taxon>Chitinophagia</taxon>
        <taxon>Chitinophagales</taxon>
        <taxon>Chitinophagaceae</taxon>
        <taxon>Chitinophaga</taxon>
    </lineage>
</organism>
<dbReference type="InterPro" id="IPR025667">
    <property type="entry name" value="SprB_repeat"/>
</dbReference>
<keyword evidence="3" id="KW-1185">Reference proteome</keyword>
<gene>
    <name evidence="2" type="ORF">F0L74_10995</name>
</gene>
<dbReference type="Gene3D" id="2.60.40.740">
    <property type="match status" value="5"/>
</dbReference>
<keyword evidence="1" id="KW-0732">Signal</keyword>
<dbReference type="EMBL" id="VUOC01000002">
    <property type="protein sequence ID" value="KAA2243038.1"/>
    <property type="molecule type" value="Genomic_DNA"/>
</dbReference>
<dbReference type="AlphaFoldDB" id="A0A5B2VWQ5"/>
<evidence type="ECO:0000313" key="3">
    <source>
        <dbReference type="Proteomes" id="UP000324611"/>
    </source>
</evidence>
<name>A0A5B2VWQ5_9BACT</name>
<proteinExistence type="predicted"/>
<protein>
    <recommendedName>
        <fullName evidence="4">Secreted protein (Por secretion system target)</fullName>
    </recommendedName>
</protein>
<dbReference type="RefSeq" id="WP_149837914.1">
    <property type="nucleotide sequence ID" value="NZ_VUOC01000002.1"/>
</dbReference>
<dbReference type="Proteomes" id="UP000324611">
    <property type="component" value="Unassembled WGS sequence"/>
</dbReference>
<evidence type="ECO:0008006" key="4">
    <source>
        <dbReference type="Google" id="ProtNLM"/>
    </source>
</evidence>
<sequence>MKRGLLFVIILLACSQFVMAQAPNNPYAIRWQVRVPLRTPEIRWTVKIVQVNWDNSEIVLFNQVVKSNSRQFFSGVEYRNSSVHTIRMDVATDNGRNNISYYFPVDGNTAYSYDRTGTYSGDNFNGDYSKILWFSIRVFNTMQITNPERTNPIDDKYCEDGHLRLKVAYNGGSTFSPNGFWQYRLGGVGDFSPLVNAANGIQYQGNLLDVTPQDIFGGNYKNHLYERIEFRAAPSVGYGYDSQYSGINGELRGPIYTLGPDEGSNILAYYFLPALPKPVNVSAVQPRCSYDQATGVTINFDRDLNSIETINALTIFRDLGNGNKDVFDQYADANGNTTITSLPGNTLTWSNVKAMAPGNYLLSVEGKNNGQTACAATFYPFTVTAPTPVTIADIVPQKVLCFNGNGGSITVTPAGGQGNGDVTQYEYSKDDGVTWQSGDNVFRNLTAGNYTIKIRDSYGCTSPSSQPVTITAPTAPLKITVDGFLDPKGYGTNDGFINTSVSNGTPPYTYAWSNGATTEDLTGLGGGEFKLVATDANGCQQEAKVPLVEPDSIAIDLEETPISCNGRQDGALKATAHGGIGVLSYRWSNNKTTTTITGLGKNRYTITVTDENNISKSVPYDLNEPDILTATLLPLAALCNGDANGSITSTVDGGTVPYAYAWNTAGTADHLDNLVAGAYNVTVTDGHGCTTTADTTVTQPEPLTIQADVVLPTRYQLADGRIDITPQGGTTPYVYKWSNGPVTEDINGLGDGTYEVLLTDKNNCTLKQSYIIKQPDPLTGAIEETARVLCNDAATGKLYAHVNGGVRAYRYAWDDGATDSVRTGLKAGDYGVTVTDKSGVQLRLTYTIKQPTALTLSTTGSEISCSGAKDGTVGSVAGGGVTPYSYLWSNGATTPNQQGIIGGTYLLQVTDANGCIIKGSAIVNVPNALTISSQVKDPTCDGYTDGAITLTTTGGRLPYRYTWNTGALTSSINNLPAGYYKITLQDKSGCKLTQEFNLVAPPPLTVSIGADKTLCVDQEYILDATIAEGYTYEWTSNNGFTASTPAVTVTKAGDYWVKVASQPGCIARDTAIIKTDDREINASFLVSTQAYKGESIIVANVSFPRADSVKWNLPKGAVITSEDSSVVELSFPNSGQYTVGMTAYRGDCTAYMAKDLIVIDTVALPGLDTEFESLFKRTVVRPNPNNGQFYVDVEVTVDAPVNYRFVDITRNKTVYEKRSQLSQSTVNTEAFNIPNLPAGVYVLLLETAKERKALKVMIL</sequence>
<dbReference type="InterPro" id="IPR013783">
    <property type="entry name" value="Ig-like_fold"/>
</dbReference>
<evidence type="ECO:0000256" key="1">
    <source>
        <dbReference type="SAM" id="SignalP"/>
    </source>
</evidence>
<accession>A0A5B2VWQ5</accession>
<feature type="chain" id="PRO_5022939592" description="Secreted protein (Por secretion system target)" evidence="1">
    <location>
        <begin position="21"/>
        <end position="1259"/>
    </location>
</feature>
<evidence type="ECO:0000313" key="2">
    <source>
        <dbReference type="EMBL" id="KAA2243038.1"/>
    </source>
</evidence>
<reference evidence="2 3" key="1">
    <citation type="submission" date="2019-09" db="EMBL/GenBank/DDBJ databases">
        <title>Chitinophaga ginsengihumi sp. nov., isolated from soil of ginseng rhizosphere.</title>
        <authorList>
            <person name="Lee J."/>
        </authorList>
    </citation>
    <scope>NUCLEOTIDE SEQUENCE [LARGE SCALE GENOMIC DNA]</scope>
    <source>
        <strain evidence="2 3">BN140078</strain>
    </source>
</reference>
<feature type="signal peptide" evidence="1">
    <location>
        <begin position="1"/>
        <end position="20"/>
    </location>
</feature>
<reference evidence="2 3" key="2">
    <citation type="submission" date="2019-09" db="EMBL/GenBank/DDBJ databases">
        <authorList>
            <person name="Jin C."/>
        </authorList>
    </citation>
    <scope>NUCLEOTIDE SEQUENCE [LARGE SCALE GENOMIC DNA]</scope>
    <source>
        <strain evidence="2 3">BN140078</strain>
    </source>
</reference>